<dbReference type="InterPro" id="IPR051931">
    <property type="entry name" value="PAK3-like"/>
</dbReference>
<dbReference type="AlphaFoldDB" id="A0A8K0P4W8"/>
<evidence type="ECO:0000256" key="2">
    <source>
        <dbReference type="ARBA" id="ARBA00022741"/>
    </source>
</evidence>
<dbReference type="PANTHER" id="PTHR45832">
    <property type="entry name" value="SERINE/THREONINE-PROTEIN KINASE SAMKA-RELATED-RELATED"/>
    <property type="match status" value="1"/>
</dbReference>
<name>A0A8K0P4W8_LADFU</name>
<dbReference type="PROSITE" id="PS00107">
    <property type="entry name" value="PROTEIN_KINASE_ATP"/>
    <property type="match status" value="1"/>
</dbReference>
<comment type="caution">
    <text evidence="6">The sequence shown here is derived from an EMBL/GenBank/DDBJ whole genome shotgun (WGS) entry which is preliminary data.</text>
</comment>
<feature type="domain" description="Protein kinase" evidence="5">
    <location>
        <begin position="232"/>
        <end position="374"/>
    </location>
</feature>
<evidence type="ECO:0000256" key="4">
    <source>
        <dbReference type="PROSITE-ProRule" id="PRU10141"/>
    </source>
</evidence>
<feature type="binding site" evidence="4">
    <location>
        <position position="261"/>
    </location>
    <ligand>
        <name>ATP</name>
        <dbReference type="ChEBI" id="CHEBI:30616"/>
    </ligand>
</feature>
<dbReference type="InterPro" id="IPR000095">
    <property type="entry name" value="CRIB_dom"/>
</dbReference>
<dbReference type="Gene3D" id="3.90.810.10">
    <property type="entry name" value="CRIB domain"/>
    <property type="match status" value="1"/>
</dbReference>
<reference evidence="6" key="2">
    <citation type="submission" date="2017-10" db="EMBL/GenBank/DDBJ databases">
        <title>Ladona fulva Genome sequencing and assembly.</title>
        <authorList>
            <person name="Murali S."/>
            <person name="Richards S."/>
            <person name="Bandaranaike D."/>
            <person name="Bellair M."/>
            <person name="Blankenburg K."/>
            <person name="Chao H."/>
            <person name="Dinh H."/>
            <person name="Doddapaneni H."/>
            <person name="Dugan-Rocha S."/>
            <person name="Elkadiri S."/>
            <person name="Gnanaolivu R."/>
            <person name="Hernandez B."/>
            <person name="Skinner E."/>
            <person name="Javaid M."/>
            <person name="Lee S."/>
            <person name="Li M."/>
            <person name="Ming W."/>
            <person name="Munidasa M."/>
            <person name="Muniz J."/>
            <person name="Nguyen L."/>
            <person name="Hughes D."/>
            <person name="Osuji N."/>
            <person name="Pu L.-L."/>
            <person name="Puazo M."/>
            <person name="Qu C."/>
            <person name="Quiroz J."/>
            <person name="Raj R."/>
            <person name="Weissenberger G."/>
            <person name="Xin Y."/>
            <person name="Zou X."/>
            <person name="Han Y."/>
            <person name="Worley K."/>
            <person name="Muzny D."/>
            <person name="Gibbs R."/>
        </authorList>
    </citation>
    <scope>NUCLEOTIDE SEQUENCE</scope>
    <source>
        <strain evidence="6">Sampled in the wild</strain>
    </source>
</reference>
<proteinExistence type="predicted"/>
<dbReference type="PROSITE" id="PS50011">
    <property type="entry name" value="PROTEIN_KINASE_DOM"/>
    <property type="match status" value="1"/>
</dbReference>
<dbReference type="Pfam" id="PF00069">
    <property type="entry name" value="Pkinase"/>
    <property type="match status" value="1"/>
</dbReference>
<dbReference type="OrthoDB" id="1022360at2759"/>
<dbReference type="InterPro" id="IPR000719">
    <property type="entry name" value="Prot_kinase_dom"/>
</dbReference>
<dbReference type="InterPro" id="IPR036936">
    <property type="entry name" value="CRIB_dom_sf"/>
</dbReference>
<dbReference type="EC" id="2.7.11.1" evidence="1"/>
<dbReference type="GO" id="GO:0005524">
    <property type="term" value="F:ATP binding"/>
    <property type="evidence" value="ECO:0007669"/>
    <property type="project" value="UniProtKB-UniRule"/>
</dbReference>
<dbReference type="InterPro" id="IPR017441">
    <property type="entry name" value="Protein_kinase_ATP_BS"/>
</dbReference>
<sequence>MAMNFGRLFSKRRQVAEGPSEIGPPTNVHHEFHVVRNQETGQLEGLPDAWIRFMDTQITIHQKAIGCVIYSRKAHSMARVLSHLVPQFLLQLNLLRKAEQHENPNAAIQALKYYNYSIKKKPVEPFKPLVTKKAIEEESEEIENILGGDTLKKTPLDGISQTDQVAEGECTIVSDLETLSLESDATQEKQGTDQDSDDQLLRSKVETNLEDDEAVYDELRKICRPAGEFKKFTRSLDLGSGASGTVFIATDNETKQRVAVKDIDLLKQHKKGLILNEIRVMKEFNHDNLVNFLDAYLVENHLYAVMELLDGGPLTDIATETVMKEGQIAAVCKEVLKAISFLHSKYGLFFNASMPSARDLEDVMINLSLNCHKK</sequence>
<dbReference type="GO" id="GO:0004674">
    <property type="term" value="F:protein serine/threonine kinase activity"/>
    <property type="evidence" value="ECO:0007669"/>
    <property type="project" value="UniProtKB-EC"/>
</dbReference>
<dbReference type="PANTHER" id="PTHR45832:SF21">
    <property type="entry name" value="NON-SPECIFIC SERINE_THREONINE PROTEIN KINASE"/>
    <property type="match status" value="1"/>
</dbReference>
<dbReference type="SMART" id="SM00220">
    <property type="entry name" value="S_TKc"/>
    <property type="match status" value="1"/>
</dbReference>
<accession>A0A8K0P4W8</accession>
<reference evidence="6" key="1">
    <citation type="submission" date="2013-04" db="EMBL/GenBank/DDBJ databases">
        <authorList>
            <person name="Qu J."/>
            <person name="Murali S.C."/>
            <person name="Bandaranaike D."/>
            <person name="Bellair M."/>
            <person name="Blankenburg K."/>
            <person name="Chao H."/>
            <person name="Dinh H."/>
            <person name="Doddapaneni H."/>
            <person name="Downs B."/>
            <person name="Dugan-Rocha S."/>
            <person name="Elkadiri S."/>
            <person name="Gnanaolivu R.D."/>
            <person name="Hernandez B."/>
            <person name="Javaid M."/>
            <person name="Jayaseelan J.C."/>
            <person name="Lee S."/>
            <person name="Li M."/>
            <person name="Ming W."/>
            <person name="Munidasa M."/>
            <person name="Muniz J."/>
            <person name="Nguyen L."/>
            <person name="Ongeri F."/>
            <person name="Osuji N."/>
            <person name="Pu L.-L."/>
            <person name="Puazo M."/>
            <person name="Qu C."/>
            <person name="Quiroz J."/>
            <person name="Raj R."/>
            <person name="Weissenberger G."/>
            <person name="Xin Y."/>
            <person name="Zou X."/>
            <person name="Han Y."/>
            <person name="Richards S."/>
            <person name="Worley K."/>
            <person name="Muzny D."/>
            <person name="Gibbs R."/>
        </authorList>
    </citation>
    <scope>NUCLEOTIDE SEQUENCE</scope>
    <source>
        <strain evidence="6">Sampled in the wild</strain>
    </source>
</reference>
<dbReference type="Gene3D" id="3.30.200.20">
    <property type="entry name" value="Phosphorylase Kinase, domain 1"/>
    <property type="match status" value="1"/>
</dbReference>
<evidence type="ECO:0000259" key="5">
    <source>
        <dbReference type="PROSITE" id="PS50011"/>
    </source>
</evidence>
<evidence type="ECO:0000256" key="1">
    <source>
        <dbReference type="ARBA" id="ARBA00012513"/>
    </source>
</evidence>
<keyword evidence="3 4" id="KW-0067">ATP-binding</keyword>
<keyword evidence="7" id="KW-1185">Reference proteome</keyword>
<evidence type="ECO:0000313" key="7">
    <source>
        <dbReference type="Proteomes" id="UP000792457"/>
    </source>
</evidence>
<organism evidence="6 7">
    <name type="scientific">Ladona fulva</name>
    <name type="common">Scarce chaser dragonfly</name>
    <name type="synonym">Libellula fulva</name>
    <dbReference type="NCBI Taxonomy" id="123851"/>
    <lineage>
        <taxon>Eukaryota</taxon>
        <taxon>Metazoa</taxon>
        <taxon>Ecdysozoa</taxon>
        <taxon>Arthropoda</taxon>
        <taxon>Hexapoda</taxon>
        <taxon>Insecta</taxon>
        <taxon>Pterygota</taxon>
        <taxon>Palaeoptera</taxon>
        <taxon>Odonata</taxon>
        <taxon>Epiprocta</taxon>
        <taxon>Anisoptera</taxon>
        <taxon>Libelluloidea</taxon>
        <taxon>Libellulidae</taxon>
        <taxon>Ladona</taxon>
    </lineage>
</organism>
<evidence type="ECO:0000256" key="3">
    <source>
        <dbReference type="ARBA" id="ARBA00022840"/>
    </source>
</evidence>
<gene>
    <name evidence="6" type="ORF">J437_LFUL015647</name>
</gene>
<dbReference type="EMBL" id="KZ308981">
    <property type="protein sequence ID" value="KAG8236045.1"/>
    <property type="molecule type" value="Genomic_DNA"/>
</dbReference>
<dbReference type="Pfam" id="PF00786">
    <property type="entry name" value="PBD"/>
    <property type="match status" value="1"/>
</dbReference>
<protein>
    <recommendedName>
        <fullName evidence="1">non-specific serine/threonine protein kinase</fullName>
        <ecNumber evidence="1">2.7.11.1</ecNumber>
    </recommendedName>
</protein>
<dbReference type="Proteomes" id="UP000792457">
    <property type="component" value="Unassembled WGS sequence"/>
</dbReference>
<dbReference type="InterPro" id="IPR011009">
    <property type="entry name" value="Kinase-like_dom_sf"/>
</dbReference>
<keyword evidence="2 4" id="KW-0547">Nucleotide-binding</keyword>
<dbReference type="SUPFAM" id="SSF56112">
    <property type="entry name" value="Protein kinase-like (PK-like)"/>
    <property type="match status" value="1"/>
</dbReference>
<evidence type="ECO:0000313" key="6">
    <source>
        <dbReference type="EMBL" id="KAG8236045.1"/>
    </source>
</evidence>